<evidence type="ECO:0000256" key="5">
    <source>
        <dbReference type="SAM" id="Phobius"/>
    </source>
</evidence>
<accession>A0A8T2KKK1</accession>
<dbReference type="OrthoDB" id="4142200at2759"/>
<comment type="subcellular location">
    <subcellularLocation>
        <location evidence="1">Membrane</location>
        <topology evidence="1">Multi-pass membrane protein</topology>
    </subcellularLocation>
</comment>
<dbReference type="InterPro" id="IPR045263">
    <property type="entry name" value="GLUT"/>
</dbReference>
<dbReference type="PROSITE" id="PS50850">
    <property type="entry name" value="MFS"/>
    <property type="match status" value="1"/>
</dbReference>
<dbReference type="EMBL" id="JAACNH010000001">
    <property type="protein sequence ID" value="KAG8455877.1"/>
    <property type="molecule type" value="Genomic_DNA"/>
</dbReference>
<dbReference type="GO" id="GO:0070837">
    <property type="term" value="P:dehydroascorbic acid transport"/>
    <property type="evidence" value="ECO:0007669"/>
    <property type="project" value="TreeGrafter"/>
</dbReference>
<dbReference type="AlphaFoldDB" id="A0A8T2KKK1"/>
<evidence type="ECO:0000256" key="4">
    <source>
        <dbReference type="ARBA" id="ARBA00023136"/>
    </source>
</evidence>
<dbReference type="GO" id="GO:0005886">
    <property type="term" value="C:plasma membrane"/>
    <property type="evidence" value="ECO:0007669"/>
    <property type="project" value="TreeGrafter"/>
</dbReference>
<feature type="transmembrane region" description="Helical" evidence="5">
    <location>
        <begin position="110"/>
        <end position="133"/>
    </location>
</feature>
<feature type="transmembrane region" description="Helical" evidence="5">
    <location>
        <begin position="148"/>
        <end position="168"/>
    </location>
</feature>
<dbReference type="InterPro" id="IPR036259">
    <property type="entry name" value="MFS_trans_sf"/>
</dbReference>
<feature type="transmembrane region" description="Helical" evidence="5">
    <location>
        <begin position="243"/>
        <end position="265"/>
    </location>
</feature>
<feature type="transmembrane region" description="Helical" evidence="5">
    <location>
        <begin position="203"/>
        <end position="222"/>
    </location>
</feature>
<dbReference type="GO" id="GO:0046323">
    <property type="term" value="P:D-glucose import"/>
    <property type="evidence" value="ECO:0007669"/>
    <property type="project" value="TreeGrafter"/>
</dbReference>
<dbReference type="InterPro" id="IPR020846">
    <property type="entry name" value="MFS_dom"/>
</dbReference>
<dbReference type="SUPFAM" id="SSF103473">
    <property type="entry name" value="MFS general substrate transporter"/>
    <property type="match status" value="1"/>
</dbReference>
<evidence type="ECO:0000313" key="8">
    <source>
        <dbReference type="Proteomes" id="UP000812440"/>
    </source>
</evidence>
<keyword evidence="8" id="KW-1185">Reference proteome</keyword>
<evidence type="ECO:0000259" key="6">
    <source>
        <dbReference type="PROSITE" id="PS50850"/>
    </source>
</evidence>
<sequence>MFLSCGTAVGQIVGLQEIFGTEQLWPVIMSLSGFWALIQLITLPFFPESPSYLLMKGDQKGCEKALNLLWGKRDHQAAIDEMLKEKAAQSGTQRVTALQLLQDPSERCQIYTLIVLAISIQLCGINAIFFYAMDVFKSAGFAESQIPYWAVGMGLCELLAIFTCSLVIDCFGRRVILLTGFSVMILGFAFLIVTISFQAHAIWIPYCSVFLIFLLTFFYGIGPGSTGTTIVVEIFSQKTRAPALVLFGFVTWIELFFLAIIFPYIQASIGQFSFLIFLIVTAACATFLYLFLPETKGKSWLEISEEFNKYNCKRQRKVDALKPQQDIIVTSSKYGTVNIAMDQKQN</sequence>
<keyword evidence="2 5" id="KW-0812">Transmembrane</keyword>
<gene>
    <name evidence="7" type="ORF">GDO86_001898</name>
</gene>
<evidence type="ECO:0000256" key="1">
    <source>
        <dbReference type="ARBA" id="ARBA00004141"/>
    </source>
</evidence>
<dbReference type="PANTHER" id="PTHR23503:SF54">
    <property type="entry name" value="MAJOR FACILITATOR SUPERFAMILY (MFS) PROFILE DOMAIN-CONTAINING PROTEIN"/>
    <property type="match status" value="1"/>
</dbReference>
<dbReference type="Pfam" id="PF00083">
    <property type="entry name" value="Sugar_tr"/>
    <property type="match status" value="1"/>
</dbReference>
<feature type="transmembrane region" description="Helical" evidence="5">
    <location>
        <begin position="175"/>
        <end position="197"/>
    </location>
</feature>
<feature type="domain" description="Major facilitator superfamily (MFS) profile" evidence="6">
    <location>
        <begin position="1"/>
        <end position="296"/>
    </location>
</feature>
<dbReference type="Proteomes" id="UP000812440">
    <property type="component" value="Chromosome 1"/>
</dbReference>
<protein>
    <recommendedName>
        <fullName evidence="6">Major facilitator superfamily (MFS) profile domain-containing protein</fullName>
    </recommendedName>
</protein>
<keyword evidence="4 5" id="KW-0472">Membrane</keyword>
<dbReference type="InterPro" id="IPR005828">
    <property type="entry name" value="MFS_sugar_transport-like"/>
</dbReference>
<evidence type="ECO:0000256" key="2">
    <source>
        <dbReference type="ARBA" id="ARBA00022692"/>
    </source>
</evidence>
<evidence type="ECO:0000256" key="3">
    <source>
        <dbReference type="ARBA" id="ARBA00022989"/>
    </source>
</evidence>
<name>A0A8T2KKK1_9PIPI</name>
<dbReference type="PANTHER" id="PTHR23503">
    <property type="entry name" value="SOLUTE CARRIER FAMILY 2"/>
    <property type="match status" value="1"/>
</dbReference>
<evidence type="ECO:0000313" key="7">
    <source>
        <dbReference type="EMBL" id="KAG8455877.1"/>
    </source>
</evidence>
<reference evidence="7" key="1">
    <citation type="thesis" date="2020" institute="ProQuest LLC" country="789 East Eisenhower Parkway, Ann Arbor, MI, USA">
        <title>Comparative Genomics and Chromosome Evolution.</title>
        <authorList>
            <person name="Mudd A.B."/>
        </authorList>
    </citation>
    <scope>NUCLEOTIDE SEQUENCE</scope>
    <source>
        <strain evidence="7">Female2</strain>
        <tissue evidence="7">Blood</tissue>
    </source>
</reference>
<organism evidence="7 8">
    <name type="scientific">Hymenochirus boettgeri</name>
    <name type="common">Congo dwarf clawed frog</name>
    <dbReference type="NCBI Taxonomy" id="247094"/>
    <lineage>
        <taxon>Eukaryota</taxon>
        <taxon>Metazoa</taxon>
        <taxon>Chordata</taxon>
        <taxon>Craniata</taxon>
        <taxon>Vertebrata</taxon>
        <taxon>Euteleostomi</taxon>
        <taxon>Amphibia</taxon>
        <taxon>Batrachia</taxon>
        <taxon>Anura</taxon>
        <taxon>Pipoidea</taxon>
        <taxon>Pipidae</taxon>
        <taxon>Pipinae</taxon>
        <taxon>Hymenochirus</taxon>
    </lineage>
</organism>
<dbReference type="Gene3D" id="1.20.1250.20">
    <property type="entry name" value="MFS general substrate transporter like domains"/>
    <property type="match status" value="1"/>
</dbReference>
<comment type="caution">
    <text evidence="7">The sequence shown here is derived from an EMBL/GenBank/DDBJ whole genome shotgun (WGS) entry which is preliminary data.</text>
</comment>
<keyword evidence="3 5" id="KW-1133">Transmembrane helix</keyword>
<proteinExistence type="predicted"/>
<feature type="transmembrane region" description="Helical" evidence="5">
    <location>
        <begin position="271"/>
        <end position="292"/>
    </location>
</feature>
<feature type="transmembrane region" description="Helical" evidence="5">
    <location>
        <begin position="24"/>
        <end position="46"/>
    </location>
</feature>
<dbReference type="GO" id="GO:0055056">
    <property type="term" value="F:D-glucose transmembrane transporter activity"/>
    <property type="evidence" value="ECO:0007669"/>
    <property type="project" value="TreeGrafter"/>
</dbReference>